<dbReference type="InterPro" id="IPR029044">
    <property type="entry name" value="Nucleotide-diphossugar_trans"/>
</dbReference>
<evidence type="ECO:0000313" key="1">
    <source>
        <dbReference type="EMBL" id="GAI11941.1"/>
    </source>
</evidence>
<gene>
    <name evidence="1" type="ORF">S06H3_20158</name>
</gene>
<dbReference type="EMBL" id="BARV01010411">
    <property type="protein sequence ID" value="GAI11941.1"/>
    <property type="molecule type" value="Genomic_DNA"/>
</dbReference>
<sequence length="94" mass="10973">GKNYLHISTGTALFRQNKVRYDPVIEREWDCSADVDFWGQLIMAGFRFHYLPGLALEVRIHSENLTNRAGVETQARFKVREYIWNKLREQAGSS</sequence>
<reference evidence="1" key="1">
    <citation type="journal article" date="2014" name="Front. Microbiol.">
        <title>High frequency of phylogenetically diverse reductive dehalogenase-homologous genes in deep subseafloor sedimentary metagenomes.</title>
        <authorList>
            <person name="Kawai M."/>
            <person name="Futagami T."/>
            <person name="Toyoda A."/>
            <person name="Takaki Y."/>
            <person name="Nishi S."/>
            <person name="Hori S."/>
            <person name="Arai W."/>
            <person name="Tsubouchi T."/>
            <person name="Morono Y."/>
            <person name="Uchiyama I."/>
            <person name="Ito T."/>
            <person name="Fujiyama A."/>
            <person name="Inagaki F."/>
            <person name="Takami H."/>
        </authorList>
    </citation>
    <scope>NUCLEOTIDE SEQUENCE</scope>
    <source>
        <strain evidence="1">Expedition CK06-06</strain>
    </source>
</reference>
<name>X1M1J6_9ZZZZ</name>
<dbReference type="SUPFAM" id="SSF53448">
    <property type="entry name" value="Nucleotide-diphospho-sugar transferases"/>
    <property type="match status" value="1"/>
</dbReference>
<dbReference type="AlphaFoldDB" id="X1M1J6"/>
<organism evidence="1">
    <name type="scientific">marine sediment metagenome</name>
    <dbReference type="NCBI Taxonomy" id="412755"/>
    <lineage>
        <taxon>unclassified sequences</taxon>
        <taxon>metagenomes</taxon>
        <taxon>ecological metagenomes</taxon>
    </lineage>
</organism>
<comment type="caution">
    <text evidence="1">The sequence shown here is derived from an EMBL/GenBank/DDBJ whole genome shotgun (WGS) entry which is preliminary data.</text>
</comment>
<feature type="non-terminal residue" evidence="1">
    <location>
        <position position="1"/>
    </location>
</feature>
<protein>
    <submittedName>
        <fullName evidence="1">Uncharacterized protein</fullName>
    </submittedName>
</protein>
<accession>X1M1J6</accession>
<proteinExistence type="predicted"/>